<protein>
    <submittedName>
        <fullName evidence="8">Na+/H+ antiporter subunit E</fullName>
    </submittedName>
</protein>
<keyword evidence="6 7" id="KW-0472">Membrane</keyword>
<feature type="transmembrane region" description="Helical" evidence="7">
    <location>
        <begin position="21"/>
        <end position="42"/>
    </location>
</feature>
<evidence type="ECO:0000313" key="8">
    <source>
        <dbReference type="EMBL" id="MBK0398078.1"/>
    </source>
</evidence>
<comment type="caution">
    <text evidence="8">The sequence shown here is derived from an EMBL/GenBank/DDBJ whole genome shotgun (WGS) entry which is preliminary data.</text>
</comment>
<sequence>MRLILITLTLFGYWLLLSGHYETWLVVSGGVLAVAVVLFSLFKGITDVESFPMERLPRAALYWPWLGWQMALSAINVSRIILDPKLPISPTMVKVRSNADSAVGIATYANSITLTPGTISVEVSERGRTIWVHAITREGAEGFADDPMNRWVGWFDHGDQEPAAEEKA</sequence>
<name>A0A8J7M4K3_9RHOB</name>
<comment type="subcellular location">
    <subcellularLocation>
        <location evidence="1">Cell membrane</location>
        <topology evidence="1">Multi-pass membrane protein</topology>
    </subcellularLocation>
</comment>
<keyword evidence="5 7" id="KW-1133">Transmembrane helix</keyword>
<evidence type="ECO:0000256" key="7">
    <source>
        <dbReference type="SAM" id="Phobius"/>
    </source>
</evidence>
<keyword evidence="3" id="KW-1003">Cell membrane</keyword>
<accession>A0A8J7M4K3</accession>
<dbReference type="AlphaFoldDB" id="A0A8J7M4K3"/>
<reference evidence="8" key="1">
    <citation type="submission" date="2020-12" db="EMBL/GenBank/DDBJ databases">
        <title>Bacterial taxonomy.</title>
        <authorList>
            <person name="Pan X."/>
        </authorList>
    </citation>
    <scope>NUCLEOTIDE SEQUENCE</scope>
    <source>
        <strain evidence="8">M0105</strain>
    </source>
</reference>
<dbReference type="EMBL" id="JAEHHL010000001">
    <property type="protein sequence ID" value="MBK0398078.1"/>
    <property type="molecule type" value="Genomic_DNA"/>
</dbReference>
<gene>
    <name evidence="8" type="ORF">H0I76_02660</name>
</gene>
<evidence type="ECO:0000313" key="9">
    <source>
        <dbReference type="Proteomes" id="UP000655420"/>
    </source>
</evidence>
<evidence type="ECO:0000256" key="6">
    <source>
        <dbReference type="ARBA" id="ARBA00023136"/>
    </source>
</evidence>
<keyword evidence="9" id="KW-1185">Reference proteome</keyword>
<dbReference type="Proteomes" id="UP000655420">
    <property type="component" value="Unassembled WGS sequence"/>
</dbReference>
<evidence type="ECO:0000256" key="2">
    <source>
        <dbReference type="ARBA" id="ARBA00006228"/>
    </source>
</evidence>
<dbReference type="PIRSF" id="PIRSF019239">
    <property type="entry name" value="MrpE"/>
    <property type="match status" value="1"/>
</dbReference>
<dbReference type="PANTHER" id="PTHR34584:SF1">
    <property type="entry name" value="NA(+)_H(+) ANTIPORTER SUBUNIT E1"/>
    <property type="match status" value="1"/>
</dbReference>
<comment type="similarity">
    <text evidence="2">Belongs to the CPA3 antiporters (TC 2.A.63) subunit E family.</text>
</comment>
<dbReference type="GO" id="GO:0008324">
    <property type="term" value="F:monoatomic cation transmembrane transporter activity"/>
    <property type="evidence" value="ECO:0007669"/>
    <property type="project" value="InterPro"/>
</dbReference>
<keyword evidence="4 7" id="KW-0812">Transmembrane</keyword>
<dbReference type="PANTHER" id="PTHR34584">
    <property type="entry name" value="NA(+)/H(+) ANTIPORTER SUBUNIT E1"/>
    <property type="match status" value="1"/>
</dbReference>
<evidence type="ECO:0000256" key="4">
    <source>
        <dbReference type="ARBA" id="ARBA00022692"/>
    </source>
</evidence>
<proteinExistence type="inferred from homology"/>
<dbReference type="Pfam" id="PF01899">
    <property type="entry name" value="MNHE"/>
    <property type="match status" value="1"/>
</dbReference>
<dbReference type="InterPro" id="IPR002758">
    <property type="entry name" value="Cation_antiport_E"/>
</dbReference>
<dbReference type="GO" id="GO:0005886">
    <property type="term" value="C:plasma membrane"/>
    <property type="evidence" value="ECO:0007669"/>
    <property type="project" value="UniProtKB-SubCell"/>
</dbReference>
<evidence type="ECO:0000256" key="3">
    <source>
        <dbReference type="ARBA" id="ARBA00022475"/>
    </source>
</evidence>
<evidence type="ECO:0000256" key="5">
    <source>
        <dbReference type="ARBA" id="ARBA00022989"/>
    </source>
</evidence>
<evidence type="ECO:0000256" key="1">
    <source>
        <dbReference type="ARBA" id="ARBA00004651"/>
    </source>
</evidence>
<organism evidence="8 9">
    <name type="scientific">Thermohalobaculum xanthum</name>
    <dbReference type="NCBI Taxonomy" id="2753746"/>
    <lineage>
        <taxon>Bacteria</taxon>
        <taxon>Pseudomonadati</taxon>
        <taxon>Pseudomonadota</taxon>
        <taxon>Alphaproteobacteria</taxon>
        <taxon>Rhodobacterales</taxon>
        <taxon>Paracoccaceae</taxon>
        <taxon>Thermohalobaculum</taxon>
    </lineage>
</organism>
<dbReference type="RefSeq" id="WP_200606675.1">
    <property type="nucleotide sequence ID" value="NZ_JAEHHL010000001.1"/>
</dbReference>